<comment type="caution">
    <text evidence="2">The sequence shown here is derived from an EMBL/GenBank/DDBJ whole genome shotgun (WGS) entry which is preliminary data.</text>
</comment>
<feature type="region of interest" description="Disordered" evidence="1">
    <location>
        <begin position="465"/>
        <end position="524"/>
    </location>
</feature>
<feature type="compositionally biased region" description="Basic and acidic residues" evidence="1">
    <location>
        <begin position="161"/>
        <end position="185"/>
    </location>
</feature>
<dbReference type="AlphaFoldDB" id="K0TDH2"/>
<evidence type="ECO:0000256" key="1">
    <source>
        <dbReference type="SAM" id="MobiDB-lite"/>
    </source>
</evidence>
<reference evidence="2 3" key="1">
    <citation type="journal article" date="2012" name="Genome Biol.">
        <title>Genome and low-iron response of an oceanic diatom adapted to chronic iron limitation.</title>
        <authorList>
            <person name="Lommer M."/>
            <person name="Specht M."/>
            <person name="Roy A.S."/>
            <person name="Kraemer L."/>
            <person name="Andreson R."/>
            <person name="Gutowska M.A."/>
            <person name="Wolf J."/>
            <person name="Bergner S.V."/>
            <person name="Schilhabel M.B."/>
            <person name="Klostermeier U.C."/>
            <person name="Beiko R.G."/>
            <person name="Rosenstiel P."/>
            <person name="Hippler M."/>
            <person name="Laroche J."/>
        </authorList>
    </citation>
    <scope>NUCLEOTIDE SEQUENCE [LARGE SCALE GENOMIC DNA]</scope>
    <source>
        <strain evidence="2 3">CCMP1005</strain>
    </source>
</reference>
<feature type="compositionally biased region" description="Low complexity" evidence="1">
    <location>
        <begin position="379"/>
        <end position="390"/>
    </location>
</feature>
<sequence length="632" mass="67498">MPAHVVVVDRCAGAYTVVFGEESVSRVTSVHGDEWIGHVWAEEAAEDPEVVGLGVGDHSVEVLSESGAASLAKAMGGTGWRFMVKEVVDAIGRGAGGWTRGCHMGEEGVEALALFMLMMKSETAARPDEGVQAAVLEPTETVLSEKRRSLAVTQRNLSTARKKEETHSWRGSKSEQSRARQRSDQAELELDWSVTMTPWHLWPEPPHLDCPLLVGVHTNNRSTEPVTCPAPPREAAPPHPPPTTISTLMPAAAPSCSTTSNLGLPGPAGAAAALRQAHQTDGRPVLESRSSWNSHRRGGAFQNSLRNVVEDQDQGGNSGIPAAGGRDRVDGGEYDEDRAARQMQDIMNSSASSGSGSRSNQGRFGLIKGRMRSLRSIAGSRWSGSRNSGSSGDGDDSTAVSIDPNNFNDSLGSWKSRGQGDSVNIMNFGVSCCYYDSKRGSNAFNPDSSLMSSMNSYSEQVDDDGFLGWDRSSSSMNKSGGSSKDEASDGPAILSRESQQQPQTLATNATDADGPTINGSGSSGILTQFKRLSFPKRSASDPSSANVHADFQAAQIRPQRRASPNLGGGGLTSLFRRSKSGDKVQHSFQINKDDAADFDIHEMRREILENNGTDRMSGTGKVFGFLDIGLQE</sequence>
<keyword evidence="3" id="KW-1185">Reference proteome</keyword>
<accession>K0TDH2</accession>
<feature type="region of interest" description="Disordered" evidence="1">
    <location>
        <begin position="378"/>
        <end position="404"/>
    </location>
</feature>
<protein>
    <submittedName>
        <fullName evidence="2">Uncharacterized protein</fullName>
    </submittedName>
</protein>
<evidence type="ECO:0000313" key="3">
    <source>
        <dbReference type="Proteomes" id="UP000266841"/>
    </source>
</evidence>
<feature type="region of interest" description="Disordered" evidence="1">
    <location>
        <begin position="153"/>
        <end position="185"/>
    </location>
</feature>
<name>K0TDH2_THAOC</name>
<feature type="compositionally biased region" description="Polar residues" evidence="1">
    <location>
        <begin position="496"/>
        <end position="510"/>
    </location>
</feature>
<evidence type="ECO:0000313" key="2">
    <source>
        <dbReference type="EMBL" id="EJK75505.1"/>
    </source>
</evidence>
<proteinExistence type="predicted"/>
<feature type="region of interest" description="Disordered" evidence="1">
    <location>
        <begin position="276"/>
        <end position="333"/>
    </location>
</feature>
<dbReference type="Proteomes" id="UP000266841">
    <property type="component" value="Unassembled WGS sequence"/>
</dbReference>
<dbReference type="EMBL" id="AGNL01002899">
    <property type="protein sequence ID" value="EJK75505.1"/>
    <property type="molecule type" value="Genomic_DNA"/>
</dbReference>
<gene>
    <name evidence="2" type="ORF">THAOC_02772</name>
</gene>
<feature type="compositionally biased region" description="Low complexity" evidence="1">
    <location>
        <begin position="472"/>
        <end position="482"/>
    </location>
</feature>
<organism evidence="2 3">
    <name type="scientific">Thalassiosira oceanica</name>
    <name type="common">Marine diatom</name>
    <dbReference type="NCBI Taxonomy" id="159749"/>
    <lineage>
        <taxon>Eukaryota</taxon>
        <taxon>Sar</taxon>
        <taxon>Stramenopiles</taxon>
        <taxon>Ochrophyta</taxon>
        <taxon>Bacillariophyta</taxon>
        <taxon>Coscinodiscophyceae</taxon>
        <taxon>Thalassiosirophycidae</taxon>
        <taxon>Thalassiosirales</taxon>
        <taxon>Thalassiosiraceae</taxon>
        <taxon>Thalassiosira</taxon>
    </lineage>
</organism>